<evidence type="ECO:0000259" key="1">
    <source>
        <dbReference type="Pfam" id="PF13529"/>
    </source>
</evidence>
<dbReference type="AlphaFoldDB" id="A0A916W4R9"/>
<evidence type="ECO:0000313" key="3">
    <source>
        <dbReference type="EMBL" id="GGA65837.1"/>
    </source>
</evidence>
<feature type="domain" description="Peptidase C39-like" evidence="1">
    <location>
        <begin position="153"/>
        <end position="319"/>
    </location>
</feature>
<gene>
    <name evidence="3" type="ORF">GCM10008025_07060</name>
</gene>
<dbReference type="InterPro" id="IPR013783">
    <property type="entry name" value="Ig-like_fold"/>
</dbReference>
<dbReference type="Pfam" id="PF13529">
    <property type="entry name" value="Peptidase_C39_2"/>
    <property type="match status" value="1"/>
</dbReference>
<reference evidence="3" key="2">
    <citation type="submission" date="2020-09" db="EMBL/GenBank/DDBJ databases">
        <authorList>
            <person name="Sun Q."/>
            <person name="Zhou Y."/>
        </authorList>
    </citation>
    <scope>NUCLEOTIDE SEQUENCE</scope>
    <source>
        <strain evidence="3">CGMCC 1.12408</strain>
    </source>
</reference>
<name>A0A916W4R9_9BACI</name>
<organism evidence="3 4">
    <name type="scientific">Ornithinibacillus halotolerans</name>
    <dbReference type="NCBI Taxonomy" id="1274357"/>
    <lineage>
        <taxon>Bacteria</taxon>
        <taxon>Bacillati</taxon>
        <taxon>Bacillota</taxon>
        <taxon>Bacilli</taxon>
        <taxon>Bacillales</taxon>
        <taxon>Bacillaceae</taxon>
        <taxon>Ornithinibacillus</taxon>
    </lineage>
</organism>
<reference evidence="3" key="1">
    <citation type="journal article" date="2014" name="Int. J. Syst. Evol. Microbiol.">
        <title>Complete genome sequence of Corynebacterium casei LMG S-19264T (=DSM 44701T), isolated from a smear-ripened cheese.</title>
        <authorList>
            <consortium name="US DOE Joint Genome Institute (JGI-PGF)"/>
            <person name="Walter F."/>
            <person name="Albersmeier A."/>
            <person name="Kalinowski J."/>
            <person name="Ruckert C."/>
        </authorList>
    </citation>
    <scope>NUCLEOTIDE SEQUENCE</scope>
    <source>
        <strain evidence="3">CGMCC 1.12408</strain>
    </source>
</reference>
<dbReference type="Proteomes" id="UP000613512">
    <property type="component" value="Unassembled WGS sequence"/>
</dbReference>
<dbReference type="Pfam" id="PF17802">
    <property type="entry name" value="SpaA"/>
    <property type="match status" value="1"/>
</dbReference>
<dbReference type="PANTHER" id="PTHR37806:SF1">
    <property type="entry name" value="PEPTIDASE C39-LIKE DOMAIN-CONTAINING PROTEIN"/>
    <property type="match status" value="1"/>
</dbReference>
<dbReference type="InterPro" id="IPR039564">
    <property type="entry name" value="Peptidase_C39-like"/>
</dbReference>
<dbReference type="PANTHER" id="PTHR37806">
    <property type="entry name" value="LMO0724 PROTEIN"/>
    <property type="match status" value="1"/>
</dbReference>
<protein>
    <recommendedName>
        <fullName evidence="5">Peptidase C39-like domain-containing protein</fullName>
    </recommendedName>
</protein>
<comment type="caution">
    <text evidence="3">The sequence shown here is derived from an EMBL/GenBank/DDBJ whole genome shotgun (WGS) entry which is preliminary data.</text>
</comment>
<accession>A0A916W4R9</accession>
<keyword evidence="4" id="KW-1185">Reference proteome</keyword>
<proteinExistence type="predicted"/>
<evidence type="ECO:0000259" key="2">
    <source>
        <dbReference type="Pfam" id="PF17802"/>
    </source>
</evidence>
<feature type="domain" description="SpaA-like prealbumin fold" evidence="2">
    <location>
        <begin position="43"/>
        <end position="127"/>
    </location>
</feature>
<dbReference type="Gene3D" id="3.90.70.10">
    <property type="entry name" value="Cysteine proteinases"/>
    <property type="match status" value="1"/>
</dbReference>
<evidence type="ECO:0000313" key="4">
    <source>
        <dbReference type="Proteomes" id="UP000613512"/>
    </source>
</evidence>
<dbReference type="InterPro" id="IPR041033">
    <property type="entry name" value="SpaA_PFL_dom_1"/>
</dbReference>
<dbReference type="EMBL" id="BMEY01000003">
    <property type="protein sequence ID" value="GGA65837.1"/>
    <property type="molecule type" value="Genomic_DNA"/>
</dbReference>
<evidence type="ECO:0008006" key="5">
    <source>
        <dbReference type="Google" id="ProtNLM"/>
    </source>
</evidence>
<dbReference type="Gene3D" id="2.60.40.10">
    <property type="entry name" value="Immunoglobulins"/>
    <property type="match status" value="1"/>
</dbReference>
<sequence length="346" mass="39247">MKLILRNSFLFFLLFISIFLITSKGDKIYAFVYDFFDNQEGVVLIQSVDKEHGFPLKGTVFEVKDTATNEVIVEIETDDDGMAKLENIPINSSFRLVQTDVAPPYQLNNTIQTITLTSKQEVITIENEVNPVIETYQRSNNSEIVVTKMNLPFETVMQVPELPNGCEVTSLTAVLNYYGYEIKKTVLSDKFLPKIPFEVKDGILYGADPNKAYAGDPRSKNQGFYSYVAPIMETANRYFASNDGPHVPVDLTGSNPEELLHYIRKGIPVIIWTTINQQEPLFNYSWNVVGTDEKIDIIRNSHTVVLTGYSEDEVFVMDPLKGNVSYPKDRFFEIYKNAGSHAMIIK</sequence>